<organism evidence="9 10">
    <name type="scientific">Sulfuracidifex tepidarius</name>
    <dbReference type="NCBI Taxonomy" id="1294262"/>
    <lineage>
        <taxon>Archaea</taxon>
        <taxon>Thermoproteota</taxon>
        <taxon>Thermoprotei</taxon>
        <taxon>Sulfolobales</taxon>
        <taxon>Sulfolobaceae</taxon>
        <taxon>Sulfuracidifex</taxon>
    </lineage>
</organism>
<evidence type="ECO:0000256" key="5">
    <source>
        <dbReference type="ARBA" id="ARBA00022801"/>
    </source>
</evidence>
<keyword evidence="6 8" id="KW-0067">ATP-binding</keyword>
<evidence type="ECO:0000256" key="1">
    <source>
        <dbReference type="ARBA" id="ARBA00001460"/>
    </source>
</evidence>
<comment type="similarity">
    <text evidence="8">Belongs to the PRA-PH family.</text>
</comment>
<dbReference type="GO" id="GO:0000105">
    <property type="term" value="P:L-histidine biosynthetic process"/>
    <property type="evidence" value="ECO:0007669"/>
    <property type="project" value="UniProtKB-UniRule"/>
</dbReference>
<sequence>MNENEIDQLFATIKERLKDMPEGSYTVELSRKGLGYVARKVGEEAVETVVASLYESNERLVSESCDLIYHLLVLLAVKGVELEDVYEELRRRRK</sequence>
<keyword evidence="8" id="KW-0963">Cytoplasm</keyword>
<keyword evidence="3 8" id="KW-0028">Amino-acid biosynthesis</keyword>
<dbReference type="PANTHER" id="PTHR42945">
    <property type="entry name" value="HISTIDINE BIOSYNTHESIS BIFUNCTIONAL PROTEIN"/>
    <property type="match status" value="1"/>
</dbReference>
<evidence type="ECO:0000313" key="9">
    <source>
        <dbReference type="EMBL" id="BBG26773.1"/>
    </source>
</evidence>
<dbReference type="EC" id="3.6.1.31" evidence="8"/>
<dbReference type="RefSeq" id="WP_149564806.1">
    <property type="nucleotide sequence ID" value="NZ_AP018930.1"/>
</dbReference>
<evidence type="ECO:0000313" key="10">
    <source>
        <dbReference type="Proteomes" id="UP000325030"/>
    </source>
</evidence>
<accession>A0A510E2P4</accession>
<dbReference type="Gene3D" id="1.10.287.1080">
    <property type="entry name" value="MazG-like"/>
    <property type="match status" value="1"/>
</dbReference>
<dbReference type="AlphaFoldDB" id="A0A510E2P4"/>
<evidence type="ECO:0000256" key="8">
    <source>
        <dbReference type="HAMAP-Rule" id="MF_01020"/>
    </source>
</evidence>
<keyword evidence="7 8" id="KW-0368">Histidine biosynthesis</keyword>
<evidence type="ECO:0000256" key="6">
    <source>
        <dbReference type="ARBA" id="ARBA00022840"/>
    </source>
</evidence>
<dbReference type="SUPFAM" id="SSF101386">
    <property type="entry name" value="all-alpha NTP pyrophosphatases"/>
    <property type="match status" value="1"/>
</dbReference>
<dbReference type="UniPathway" id="UPA00031">
    <property type="reaction ID" value="UER00007"/>
</dbReference>
<evidence type="ECO:0000256" key="3">
    <source>
        <dbReference type="ARBA" id="ARBA00022605"/>
    </source>
</evidence>
<dbReference type="InterPro" id="IPR008179">
    <property type="entry name" value="HisE"/>
</dbReference>
<dbReference type="HAMAP" id="MF_01020">
    <property type="entry name" value="HisE"/>
    <property type="match status" value="1"/>
</dbReference>
<dbReference type="GO" id="GO:0005524">
    <property type="term" value="F:ATP binding"/>
    <property type="evidence" value="ECO:0007669"/>
    <property type="project" value="UniProtKB-KW"/>
</dbReference>
<dbReference type="Proteomes" id="UP000325030">
    <property type="component" value="Chromosome"/>
</dbReference>
<dbReference type="Pfam" id="PF01503">
    <property type="entry name" value="PRA-PH"/>
    <property type="match status" value="1"/>
</dbReference>
<gene>
    <name evidence="8" type="primary">hisE</name>
    <name evidence="9" type="ORF">IC007_1294</name>
</gene>
<dbReference type="EMBL" id="AP018930">
    <property type="protein sequence ID" value="BBG26773.1"/>
    <property type="molecule type" value="Genomic_DNA"/>
</dbReference>
<evidence type="ECO:0000256" key="4">
    <source>
        <dbReference type="ARBA" id="ARBA00022741"/>
    </source>
</evidence>
<dbReference type="GO" id="GO:0005737">
    <property type="term" value="C:cytoplasm"/>
    <property type="evidence" value="ECO:0007669"/>
    <property type="project" value="UniProtKB-SubCell"/>
</dbReference>
<comment type="pathway">
    <text evidence="2 8">Amino-acid biosynthesis; L-histidine biosynthesis; L-histidine from 5-phospho-alpha-D-ribose 1-diphosphate: step 2/9.</text>
</comment>
<dbReference type="InterPro" id="IPR021130">
    <property type="entry name" value="PRib-ATP_PPHydrolase-like"/>
</dbReference>
<reference evidence="10" key="1">
    <citation type="submission" date="2018-09" db="EMBL/GenBank/DDBJ databases">
        <title>Complete Genome Sequencing of Sulfolobus sp. JCM 16834.</title>
        <authorList>
            <person name="Kato S."/>
            <person name="Itoh T."/>
            <person name="Ohkuma M."/>
        </authorList>
    </citation>
    <scope>NUCLEOTIDE SEQUENCE [LARGE SCALE GENOMIC DNA]</scope>
    <source>
        <strain evidence="10">IC-007</strain>
    </source>
</reference>
<name>A0A510E2P4_9CREN</name>
<evidence type="ECO:0000256" key="7">
    <source>
        <dbReference type="ARBA" id="ARBA00023102"/>
    </source>
</evidence>
<dbReference type="NCBIfam" id="TIGR03188">
    <property type="entry name" value="histidine_hisI"/>
    <property type="match status" value="1"/>
</dbReference>
<keyword evidence="4 8" id="KW-0547">Nucleotide-binding</keyword>
<proteinExistence type="inferred from homology"/>
<dbReference type="GeneID" id="41717637"/>
<comment type="catalytic activity">
    <reaction evidence="1 8">
        <text>1-(5-phospho-beta-D-ribosyl)-ATP + H2O = 1-(5-phospho-beta-D-ribosyl)-5'-AMP + diphosphate + H(+)</text>
        <dbReference type="Rhea" id="RHEA:22828"/>
        <dbReference type="ChEBI" id="CHEBI:15377"/>
        <dbReference type="ChEBI" id="CHEBI:15378"/>
        <dbReference type="ChEBI" id="CHEBI:33019"/>
        <dbReference type="ChEBI" id="CHEBI:59457"/>
        <dbReference type="ChEBI" id="CHEBI:73183"/>
        <dbReference type="EC" id="3.6.1.31"/>
    </reaction>
</comment>
<evidence type="ECO:0000256" key="2">
    <source>
        <dbReference type="ARBA" id="ARBA00005204"/>
    </source>
</evidence>
<dbReference type="GO" id="GO:0004636">
    <property type="term" value="F:phosphoribosyl-ATP diphosphatase activity"/>
    <property type="evidence" value="ECO:0007669"/>
    <property type="project" value="UniProtKB-UniRule"/>
</dbReference>
<dbReference type="CDD" id="cd11534">
    <property type="entry name" value="NTP-PPase_HisIE_like"/>
    <property type="match status" value="1"/>
</dbReference>
<comment type="subcellular location">
    <subcellularLocation>
        <location evidence="8">Cytoplasm</location>
    </subcellularLocation>
</comment>
<protein>
    <recommendedName>
        <fullName evidence="8">Phosphoribosyl-ATP pyrophosphatase</fullName>
        <shortName evidence="8">PRA-PH</shortName>
        <ecNumber evidence="8">3.6.1.31</ecNumber>
    </recommendedName>
</protein>
<dbReference type="PANTHER" id="PTHR42945:SF1">
    <property type="entry name" value="HISTIDINE BIOSYNTHESIS BIFUNCTIONAL PROTEIN HIS7"/>
    <property type="match status" value="1"/>
</dbReference>
<keyword evidence="5 8" id="KW-0378">Hydrolase</keyword>